<keyword evidence="1" id="KW-0812">Transmembrane</keyword>
<keyword evidence="1" id="KW-1133">Transmembrane helix</keyword>
<keyword evidence="3" id="KW-1185">Reference proteome</keyword>
<feature type="transmembrane region" description="Helical" evidence="1">
    <location>
        <begin position="28"/>
        <end position="48"/>
    </location>
</feature>
<dbReference type="AlphaFoldDB" id="A0A5C3PJI1"/>
<accession>A0A5C3PJI1</accession>
<name>A0A5C3PJI1_9APHY</name>
<evidence type="ECO:0000313" key="2">
    <source>
        <dbReference type="EMBL" id="TFK89482.1"/>
    </source>
</evidence>
<evidence type="ECO:0000313" key="3">
    <source>
        <dbReference type="Proteomes" id="UP000308197"/>
    </source>
</evidence>
<sequence length="126" mass="13578">MHIDERSTGVFQHASPTPLTGATPPLNFMHVAIVAFATFVITASLGVVHARPRVAHATSDCSRCTVTYAPPMTFTRTVTATVTVLPERKRLSSLLQLHAFNLRQEGATDVTTTMDTVTTTAIDTLP</sequence>
<protein>
    <submittedName>
        <fullName evidence="2">Uncharacterized protein</fullName>
    </submittedName>
</protein>
<dbReference type="EMBL" id="ML211075">
    <property type="protein sequence ID" value="TFK89482.1"/>
    <property type="molecule type" value="Genomic_DNA"/>
</dbReference>
<reference evidence="2 3" key="1">
    <citation type="journal article" date="2019" name="Nat. Ecol. Evol.">
        <title>Megaphylogeny resolves global patterns of mushroom evolution.</title>
        <authorList>
            <person name="Varga T."/>
            <person name="Krizsan K."/>
            <person name="Foldi C."/>
            <person name="Dima B."/>
            <person name="Sanchez-Garcia M."/>
            <person name="Sanchez-Ramirez S."/>
            <person name="Szollosi G.J."/>
            <person name="Szarkandi J.G."/>
            <person name="Papp V."/>
            <person name="Albert L."/>
            <person name="Andreopoulos W."/>
            <person name="Angelini C."/>
            <person name="Antonin V."/>
            <person name="Barry K.W."/>
            <person name="Bougher N.L."/>
            <person name="Buchanan P."/>
            <person name="Buyck B."/>
            <person name="Bense V."/>
            <person name="Catcheside P."/>
            <person name="Chovatia M."/>
            <person name="Cooper J."/>
            <person name="Damon W."/>
            <person name="Desjardin D."/>
            <person name="Finy P."/>
            <person name="Geml J."/>
            <person name="Haridas S."/>
            <person name="Hughes K."/>
            <person name="Justo A."/>
            <person name="Karasinski D."/>
            <person name="Kautmanova I."/>
            <person name="Kiss B."/>
            <person name="Kocsube S."/>
            <person name="Kotiranta H."/>
            <person name="LaButti K.M."/>
            <person name="Lechner B.E."/>
            <person name="Liimatainen K."/>
            <person name="Lipzen A."/>
            <person name="Lukacs Z."/>
            <person name="Mihaltcheva S."/>
            <person name="Morgado L.N."/>
            <person name="Niskanen T."/>
            <person name="Noordeloos M.E."/>
            <person name="Ohm R.A."/>
            <person name="Ortiz-Santana B."/>
            <person name="Ovrebo C."/>
            <person name="Racz N."/>
            <person name="Riley R."/>
            <person name="Savchenko A."/>
            <person name="Shiryaev A."/>
            <person name="Soop K."/>
            <person name="Spirin V."/>
            <person name="Szebenyi C."/>
            <person name="Tomsovsky M."/>
            <person name="Tulloss R.E."/>
            <person name="Uehling J."/>
            <person name="Grigoriev I.V."/>
            <person name="Vagvolgyi C."/>
            <person name="Papp T."/>
            <person name="Martin F.M."/>
            <person name="Miettinen O."/>
            <person name="Hibbett D.S."/>
            <person name="Nagy L.G."/>
        </authorList>
    </citation>
    <scope>NUCLEOTIDE SEQUENCE [LARGE SCALE GENOMIC DNA]</scope>
    <source>
        <strain evidence="2 3">HHB13444</strain>
    </source>
</reference>
<keyword evidence="1" id="KW-0472">Membrane</keyword>
<evidence type="ECO:0000256" key="1">
    <source>
        <dbReference type="SAM" id="Phobius"/>
    </source>
</evidence>
<dbReference type="Proteomes" id="UP000308197">
    <property type="component" value="Unassembled WGS sequence"/>
</dbReference>
<dbReference type="InParanoid" id="A0A5C3PJI1"/>
<proteinExistence type="predicted"/>
<organism evidence="2 3">
    <name type="scientific">Polyporus arcularius HHB13444</name>
    <dbReference type="NCBI Taxonomy" id="1314778"/>
    <lineage>
        <taxon>Eukaryota</taxon>
        <taxon>Fungi</taxon>
        <taxon>Dikarya</taxon>
        <taxon>Basidiomycota</taxon>
        <taxon>Agaricomycotina</taxon>
        <taxon>Agaricomycetes</taxon>
        <taxon>Polyporales</taxon>
        <taxon>Polyporaceae</taxon>
        <taxon>Polyporus</taxon>
    </lineage>
</organism>
<gene>
    <name evidence="2" type="ORF">K466DRAFT_584593</name>
</gene>